<evidence type="ECO:0000313" key="2">
    <source>
        <dbReference type="WBParaSite" id="Pan_g15939.t1"/>
    </source>
</evidence>
<dbReference type="Proteomes" id="UP000492821">
    <property type="component" value="Unassembled WGS sequence"/>
</dbReference>
<sequence length="231" mass="26492">MDSLSNHEANLRAFFAVSENFDAVVQHQTYDRNLVQILRDANKAFKIYKCPVPDERLKRLGLDRQPIPEINYYKVTKYRKSNPLWNPFKEVKRPEPEKLTMSNDDILFVESALKKLRPSTFASIANSLISKNIWKYPDAAEIIINAAMALGSATIYADLVYKIQRAEMLANGTTTFSQMASKIAAKRFKAILNGINEKSLMNSEYIFNAISVVAELYRLHIIENLIRIRKT</sequence>
<keyword evidence="1" id="KW-1185">Reference proteome</keyword>
<evidence type="ECO:0000313" key="1">
    <source>
        <dbReference type="Proteomes" id="UP000492821"/>
    </source>
</evidence>
<accession>A0A7E4V396</accession>
<organism evidence="1 2">
    <name type="scientific">Panagrellus redivivus</name>
    <name type="common">Microworm</name>
    <dbReference type="NCBI Taxonomy" id="6233"/>
    <lineage>
        <taxon>Eukaryota</taxon>
        <taxon>Metazoa</taxon>
        <taxon>Ecdysozoa</taxon>
        <taxon>Nematoda</taxon>
        <taxon>Chromadorea</taxon>
        <taxon>Rhabditida</taxon>
        <taxon>Tylenchina</taxon>
        <taxon>Panagrolaimomorpha</taxon>
        <taxon>Panagrolaimoidea</taxon>
        <taxon>Panagrolaimidae</taxon>
        <taxon>Panagrellus</taxon>
    </lineage>
</organism>
<dbReference type="WBParaSite" id="Pan_g15939.t1">
    <property type="protein sequence ID" value="Pan_g15939.t1"/>
    <property type="gene ID" value="Pan_g15939"/>
</dbReference>
<name>A0A7E4V396_PANRE</name>
<dbReference type="SUPFAM" id="SSF48371">
    <property type="entry name" value="ARM repeat"/>
    <property type="match status" value="1"/>
</dbReference>
<dbReference type="InterPro" id="IPR016024">
    <property type="entry name" value="ARM-type_fold"/>
</dbReference>
<proteinExistence type="predicted"/>
<reference evidence="1" key="1">
    <citation type="journal article" date="2013" name="Genetics">
        <title>The draft genome and transcriptome of Panagrellus redivivus are shaped by the harsh demands of a free-living lifestyle.</title>
        <authorList>
            <person name="Srinivasan J."/>
            <person name="Dillman A.R."/>
            <person name="Macchietto M.G."/>
            <person name="Heikkinen L."/>
            <person name="Lakso M."/>
            <person name="Fracchia K.M."/>
            <person name="Antoshechkin I."/>
            <person name="Mortazavi A."/>
            <person name="Wong G."/>
            <person name="Sternberg P.W."/>
        </authorList>
    </citation>
    <scope>NUCLEOTIDE SEQUENCE [LARGE SCALE GENOMIC DNA]</scope>
    <source>
        <strain evidence="1">MT8872</strain>
    </source>
</reference>
<protein>
    <submittedName>
        <fullName evidence="2">Uncharacterized protein</fullName>
    </submittedName>
</protein>
<reference evidence="2" key="2">
    <citation type="submission" date="2020-10" db="UniProtKB">
        <authorList>
            <consortium name="WormBaseParasite"/>
        </authorList>
    </citation>
    <scope>IDENTIFICATION</scope>
</reference>
<dbReference type="AlphaFoldDB" id="A0A7E4V396"/>